<feature type="domain" description="Histidine kinase" evidence="9">
    <location>
        <begin position="334"/>
        <end position="553"/>
    </location>
</feature>
<keyword evidence="8" id="KW-0902">Two-component regulatory system</keyword>
<keyword evidence="3" id="KW-0597">Phosphoprotein</keyword>
<dbReference type="Gene3D" id="1.10.287.130">
    <property type="match status" value="1"/>
</dbReference>
<organism evidence="11 12">
    <name type="scientific">Thiohalorhabdus denitrificans</name>
    <dbReference type="NCBI Taxonomy" id="381306"/>
    <lineage>
        <taxon>Bacteria</taxon>
        <taxon>Pseudomonadati</taxon>
        <taxon>Pseudomonadota</taxon>
        <taxon>Gammaproteobacteria</taxon>
        <taxon>Thiohalorhabdales</taxon>
        <taxon>Thiohalorhabdaceae</taxon>
        <taxon>Thiohalorhabdus</taxon>
    </lineage>
</organism>
<dbReference type="InterPro" id="IPR004358">
    <property type="entry name" value="Sig_transdc_His_kin-like_C"/>
</dbReference>
<dbReference type="CDD" id="cd00130">
    <property type="entry name" value="PAS"/>
    <property type="match status" value="1"/>
</dbReference>
<feature type="domain" description="PAS" evidence="10">
    <location>
        <begin position="69"/>
        <end position="140"/>
    </location>
</feature>
<keyword evidence="5" id="KW-0547">Nucleotide-binding</keyword>
<evidence type="ECO:0000313" key="12">
    <source>
        <dbReference type="Proteomes" id="UP000183104"/>
    </source>
</evidence>
<dbReference type="SUPFAM" id="SSF55785">
    <property type="entry name" value="PYP-like sensor domain (PAS domain)"/>
    <property type="match status" value="1"/>
</dbReference>
<evidence type="ECO:0000256" key="1">
    <source>
        <dbReference type="ARBA" id="ARBA00000085"/>
    </source>
</evidence>
<keyword evidence="7" id="KW-0067">ATP-binding</keyword>
<evidence type="ECO:0000256" key="8">
    <source>
        <dbReference type="ARBA" id="ARBA00023012"/>
    </source>
</evidence>
<dbReference type="SMART" id="SM00091">
    <property type="entry name" value="PAS"/>
    <property type="match status" value="2"/>
</dbReference>
<accession>A0A1G5D704</accession>
<evidence type="ECO:0000256" key="6">
    <source>
        <dbReference type="ARBA" id="ARBA00022777"/>
    </source>
</evidence>
<reference evidence="12" key="1">
    <citation type="submission" date="2016-10" db="EMBL/GenBank/DDBJ databases">
        <authorList>
            <person name="Varghese N."/>
        </authorList>
    </citation>
    <scope>NUCLEOTIDE SEQUENCE [LARGE SCALE GENOMIC DNA]</scope>
    <source>
        <strain evidence="12">HL 19</strain>
    </source>
</reference>
<dbReference type="Gene3D" id="3.30.565.10">
    <property type="entry name" value="Histidine kinase-like ATPase, C-terminal domain"/>
    <property type="match status" value="1"/>
</dbReference>
<dbReference type="AlphaFoldDB" id="A0A1G5D704"/>
<gene>
    <name evidence="11" type="ORF">SAMN05661077_1206</name>
</gene>
<dbReference type="EC" id="2.7.13.3" evidence="2"/>
<dbReference type="InterPro" id="IPR036890">
    <property type="entry name" value="HATPase_C_sf"/>
</dbReference>
<dbReference type="Proteomes" id="UP000183104">
    <property type="component" value="Unassembled WGS sequence"/>
</dbReference>
<evidence type="ECO:0000256" key="2">
    <source>
        <dbReference type="ARBA" id="ARBA00012438"/>
    </source>
</evidence>
<comment type="catalytic activity">
    <reaction evidence="1">
        <text>ATP + protein L-histidine = ADP + protein N-phospho-L-histidine.</text>
        <dbReference type="EC" id="2.7.13.3"/>
    </reaction>
</comment>
<dbReference type="PANTHER" id="PTHR43065:SF10">
    <property type="entry name" value="PEROXIDE STRESS-ACTIVATED HISTIDINE KINASE MAK3"/>
    <property type="match status" value="1"/>
</dbReference>
<proteinExistence type="predicted"/>
<dbReference type="SUPFAM" id="SSF55874">
    <property type="entry name" value="ATPase domain of HSP90 chaperone/DNA topoisomerase II/histidine kinase"/>
    <property type="match status" value="1"/>
</dbReference>
<name>A0A1G5D704_9GAMM</name>
<dbReference type="Gene3D" id="3.30.450.20">
    <property type="entry name" value="PAS domain"/>
    <property type="match status" value="1"/>
</dbReference>
<dbReference type="InterPro" id="IPR000014">
    <property type="entry name" value="PAS"/>
</dbReference>
<evidence type="ECO:0000256" key="5">
    <source>
        <dbReference type="ARBA" id="ARBA00022741"/>
    </source>
</evidence>
<dbReference type="InterPro" id="IPR005467">
    <property type="entry name" value="His_kinase_dom"/>
</dbReference>
<dbReference type="Pfam" id="PF02518">
    <property type="entry name" value="HATPase_c"/>
    <property type="match status" value="1"/>
</dbReference>
<dbReference type="GO" id="GO:0000155">
    <property type="term" value="F:phosphorelay sensor kinase activity"/>
    <property type="evidence" value="ECO:0007669"/>
    <property type="project" value="InterPro"/>
</dbReference>
<dbReference type="SMART" id="SM00387">
    <property type="entry name" value="HATPase_c"/>
    <property type="match status" value="1"/>
</dbReference>
<dbReference type="InterPro" id="IPR035965">
    <property type="entry name" value="PAS-like_dom_sf"/>
</dbReference>
<evidence type="ECO:0000256" key="4">
    <source>
        <dbReference type="ARBA" id="ARBA00022679"/>
    </source>
</evidence>
<evidence type="ECO:0000259" key="10">
    <source>
        <dbReference type="PROSITE" id="PS50112"/>
    </source>
</evidence>
<dbReference type="Pfam" id="PF13426">
    <property type="entry name" value="PAS_9"/>
    <property type="match status" value="1"/>
</dbReference>
<dbReference type="PROSITE" id="PS50109">
    <property type="entry name" value="HIS_KIN"/>
    <property type="match status" value="1"/>
</dbReference>
<keyword evidence="12" id="KW-1185">Reference proteome</keyword>
<evidence type="ECO:0000256" key="7">
    <source>
        <dbReference type="ARBA" id="ARBA00022840"/>
    </source>
</evidence>
<evidence type="ECO:0000256" key="3">
    <source>
        <dbReference type="ARBA" id="ARBA00022553"/>
    </source>
</evidence>
<dbReference type="PRINTS" id="PR00344">
    <property type="entry name" value="BCTRLSENSOR"/>
</dbReference>
<evidence type="ECO:0000313" key="11">
    <source>
        <dbReference type="EMBL" id="SCY10220.1"/>
    </source>
</evidence>
<dbReference type="GO" id="GO:0005524">
    <property type="term" value="F:ATP binding"/>
    <property type="evidence" value="ECO:0007669"/>
    <property type="project" value="UniProtKB-KW"/>
</dbReference>
<dbReference type="PROSITE" id="PS50112">
    <property type="entry name" value="PAS"/>
    <property type="match status" value="1"/>
</dbReference>
<sequence length="557" mass="62484">MRAFLERVRAQEADAVQLRASPNEQEGHLEVQGVVLNLADGPWIHIRLREPTSQEHEELLLATRLGVDARRLLRHLLQYSKEGFLVADFQSLEILEVNASFCQMLGYERDSIIGTQVPSWLEQEDLAHFWKEAERRWEEESRYYEVRLVGADGNRVPVLMNVATCNNKLDRPALSVAFVTDLSQLKHSQELASYLLELLEAFPGVVGVCDDELHFFYNNRYAKELLGGDLSPDVGIWGIHPTWAAKNMLQEAIPTAAQKGSWVGKSALLDKHGHEVPFLVTLVAHKNLQRDIGRYSLVGIDLSNQEATEAQLRKYGEQLRSISRLISMEGLTSLLAHQLNQPLASLSNYAAAGHQLISRECPNADQMHDLMERIHQEIHKASEILIHVRRFLKGGEADFKPLDVNTLIARMRPFLEDSTHTERLTLELDLTEDPPPMVRADWLQLQEVLHNLINNARDANLERTPQAPPPVTVRTRVEDGEVVISIIDEGPGLPANMEHDGLVEPFFTTKEGGTGLGLWIAYTILEGHGGRLTAFNNPDGVGAIFQLRLPASKDSAS</sequence>
<evidence type="ECO:0000259" key="9">
    <source>
        <dbReference type="PROSITE" id="PS50109"/>
    </source>
</evidence>
<keyword evidence="4" id="KW-0808">Transferase</keyword>
<dbReference type="InterPro" id="IPR003594">
    <property type="entry name" value="HATPase_dom"/>
</dbReference>
<dbReference type="InterPro" id="IPR003661">
    <property type="entry name" value="HisK_dim/P_dom"/>
</dbReference>
<dbReference type="EMBL" id="FMUN01000003">
    <property type="protein sequence ID" value="SCY10220.1"/>
    <property type="molecule type" value="Genomic_DNA"/>
</dbReference>
<dbReference type="PANTHER" id="PTHR43065">
    <property type="entry name" value="SENSOR HISTIDINE KINASE"/>
    <property type="match status" value="1"/>
</dbReference>
<keyword evidence="6" id="KW-0418">Kinase</keyword>
<protein>
    <recommendedName>
        <fullName evidence="2">histidine kinase</fullName>
        <ecNumber evidence="2">2.7.13.3</ecNumber>
    </recommendedName>
</protein>
<dbReference type="CDD" id="cd00082">
    <property type="entry name" value="HisKA"/>
    <property type="match status" value="1"/>
</dbReference>
<dbReference type="STRING" id="381306.AN478_07210"/>
<dbReference type="NCBIfam" id="TIGR00229">
    <property type="entry name" value="sensory_box"/>
    <property type="match status" value="1"/>
</dbReference>